<feature type="region of interest" description="Disordered" evidence="1">
    <location>
        <begin position="40"/>
        <end position="71"/>
    </location>
</feature>
<dbReference type="AlphaFoldDB" id="A0A177ABF3"/>
<protein>
    <submittedName>
        <fullName evidence="2">Uncharacterized protein</fullName>
    </submittedName>
</protein>
<evidence type="ECO:0000313" key="2">
    <source>
        <dbReference type="EMBL" id="OAF58543.1"/>
    </source>
</evidence>
<dbReference type="RefSeq" id="XP_024323828.1">
    <property type="nucleotide sequence ID" value="XM_024468588.1"/>
</dbReference>
<reference evidence="2" key="1">
    <citation type="submission" date="2016-03" db="EMBL/GenBank/DDBJ databases">
        <title>Updated assembly of Pseudogymnoascus destructans, the fungus causing white-nose syndrome of bats.</title>
        <authorList>
            <person name="Palmer J.M."/>
            <person name="Drees K.P."/>
            <person name="Foster J.T."/>
            <person name="Lindner D.L."/>
        </authorList>
    </citation>
    <scope>NUCLEOTIDE SEQUENCE [LARGE SCALE GENOMIC DNA]</scope>
    <source>
        <strain evidence="2">20631-21</strain>
    </source>
</reference>
<dbReference type="Proteomes" id="UP000077154">
    <property type="component" value="Unassembled WGS sequence"/>
</dbReference>
<dbReference type="EMBL" id="KV441396">
    <property type="protein sequence ID" value="OAF58543.1"/>
    <property type="molecule type" value="Genomic_DNA"/>
</dbReference>
<proteinExistence type="predicted"/>
<gene>
    <name evidence="2" type="ORF">VC83_04962</name>
</gene>
<evidence type="ECO:0000256" key="1">
    <source>
        <dbReference type="SAM" id="MobiDB-lite"/>
    </source>
</evidence>
<dbReference type="OrthoDB" id="2507450at2759"/>
<accession>A0A177ABF3</accession>
<organism evidence="2">
    <name type="scientific">Pseudogymnoascus destructans</name>
    <dbReference type="NCBI Taxonomy" id="655981"/>
    <lineage>
        <taxon>Eukaryota</taxon>
        <taxon>Fungi</taxon>
        <taxon>Dikarya</taxon>
        <taxon>Ascomycota</taxon>
        <taxon>Pezizomycotina</taxon>
        <taxon>Leotiomycetes</taxon>
        <taxon>Thelebolales</taxon>
        <taxon>Thelebolaceae</taxon>
        <taxon>Pseudogymnoascus</taxon>
    </lineage>
</organism>
<dbReference type="eggNOG" id="ENOG502SWNU">
    <property type="taxonomic scope" value="Eukaryota"/>
</dbReference>
<name>A0A177ABF3_9PEZI</name>
<dbReference type="VEuPathDB" id="FungiDB:GMDG_00897"/>
<sequence length="105" mass="11225">MDLRHEFGHVLMSRQTTNLQVCISTIVTIMEGPIADRAEKSSRANSALGGAAAEPITSTNDQNRPFEVGGDTLTDFKSAASRTCDNQKNACAKIANEGAIVTAWQ</sequence>
<dbReference type="GeneID" id="36288030"/>